<proteinExistence type="predicted"/>
<dbReference type="Proteomes" id="UP000178720">
    <property type="component" value="Unassembled WGS sequence"/>
</dbReference>
<feature type="domain" description="NYN" evidence="1">
    <location>
        <begin position="10"/>
        <end position="132"/>
    </location>
</feature>
<dbReference type="PANTHER" id="PTHR35458">
    <property type="entry name" value="SLR0755 PROTEIN"/>
    <property type="match status" value="1"/>
</dbReference>
<accession>A0A1F4Y534</accession>
<dbReference type="InterPro" id="IPR021139">
    <property type="entry name" value="NYN"/>
</dbReference>
<evidence type="ECO:0000313" key="3">
    <source>
        <dbReference type="Proteomes" id="UP000178720"/>
    </source>
</evidence>
<comment type="caution">
    <text evidence="2">The sequence shown here is derived from an EMBL/GenBank/DDBJ whole genome shotgun (WGS) entry which is preliminary data.</text>
</comment>
<gene>
    <name evidence="2" type="ORF">A3D70_01610</name>
</gene>
<dbReference type="EMBL" id="MEWV01000001">
    <property type="protein sequence ID" value="OGC89070.1"/>
    <property type="molecule type" value="Genomic_DNA"/>
</dbReference>
<sequence length="180" mass="20187">MKNKDNNIAYIDAANLHKGIKNQGWSLDYVRFRVWLREKHGVQTAYLFIGLVPKYKDLYTTLQQAGYVLIFKETIMDASGMPKGNCDADLVLRAVVDVFETNFKRAVLVSSDGDYAVLVKFLLERNKLRAILSPHKKDKCSILLKRTGAPITYLDEVRTLTGSEKEKAPNADGTAPGSFS</sequence>
<name>A0A1F4Y534_9BACT</name>
<dbReference type="GO" id="GO:0004540">
    <property type="term" value="F:RNA nuclease activity"/>
    <property type="evidence" value="ECO:0007669"/>
    <property type="project" value="InterPro"/>
</dbReference>
<dbReference type="PANTHER" id="PTHR35458:SF2">
    <property type="entry name" value="SLR0755 PROTEIN"/>
    <property type="match status" value="1"/>
</dbReference>
<dbReference type="Pfam" id="PF01936">
    <property type="entry name" value="NYN"/>
    <property type="match status" value="1"/>
</dbReference>
<dbReference type="AlphaFoldDB" id="A0A1F4Y534"/>
<reference evidence="2 3" key="1">
    <citation type="journal article" date="2016" name="Nat. Commun.">
        <title>Thousands of microbial genomes shed light on interconnected biogeochemical processes in an aquifer system.</title>
        <authorList>
            <person name="Anantharaman K."/>
            <person name="Brown C.T."/>
            <person name="Hug L.A."/>
            <person name="Sharon I."/>
            <person name="Castelle C.J."/>
            <person name="Probst A.J."/>
            <person name="Thomas B.C."/>
            <person name="Singh A."/>
            <person name="Wilkins M.J."/>
            <person name="Karaoz U."/>
            <person name="Brodie E.L."/>
            <person name="Williams K.H."/>
            <person name="Hubbard S.S."/>
            <person name="Banfield J.F."/>
        </authorList>
    </citation>
    <scope>NUCLEOTIDE SEQUENCE [LARGE SCALE GENOMIC DNA]</scope>
</reference>
<evidence type="ECO:0000313" key="2">
    <source>
        <dbReference type="EMBL" id="OGC89070.1"/>
    </source>
</evidence>
<organism evidence="2 3">
    <name type="scientific">Candidatus Adlerbacteria bacterium RIFCSPHIGHO2_02_FULL_54_18</name>
    <dbReference type="NCBI Taxonomy" id="1797241"/>
    <lineage>
        <taxon>Bacteria</taxon>
        <taxon>Candidatus Adleribacteriota</taxon>
    </lineage>
</organism>
<protein>
    <recommendedName>
        <fullName evidence="1">NYN domain-containing protein</fullName>
    </recommendedName>
</protein>
<evidence type="ECO:0000259" key="1">
    <source>
        <dbReference type="Pfam" id="PF01936"/>
    </source>
</evidence>
<dbReference type="Gene3D" id="3.40.50.1010">
    <property type="entry name" value="5'-nuclease"/>
    <property type="match status" value="1"/>
</dbReference>
<dbReference type="InterPro" id="IPR047140">
    <property type="entry name" value="LabA"/>
</dbReference>